<accession>A0A5N7AQ48</accession>
<organism evidence="2 3">
    <name type="scientific">Aspergillus bertholletiae</name>
    <dbReference type="NCBI Taxonomy" id="1226010"/>
    <lineage>
        <taxon>Eukaryota</taxon>
        <taxon>Fungi</taxon>
        <taxon>Dikarya</taxon>
        <taxon>Ascomycota</taxon>
        <taxon>Pezizomycotina</taxon>
        <taxon>Eurotiomycetes</taxon>
        <taxon>Eurotiomycetidae</taxon>
        <taxon>Eurotiales</taxon>
        <taxon>Aspergillaceae</taxon>
        <taxon>Aspergillus</taxon>
        <taxon>Aspergillus subgen. Circumdati</taxon>
    </lineage>
</organism>
<reference evidence="2 3" key="1">
    <citation type="submission" date="2019-04" db="EMBL/GenBank/DDBJ databases">
        <title>Friends and foes A comparative genomics studyof 23 Aspergillus species from section Flavi.</title>
        <authorList>
            <consortium name="DOE Joint Genome Institute"/>
            <person name="Kjaerbolling I."/>
            <person name="Vesth T."/>
            <person name="Frisvad J.C."/>
            <person name="Nybo J.L."/>
            <person name="Theobald S."/>
            <person name="Kildgaard S."/>
            <person name="Isbrandt T."/>
            <person name="Kuo A."/>
            <person name="Sato A."/>
            <person name="Lyhne E.K."/>
            <person name="Kogle M.E."/>
            <person name="Wiebenga A."/>
            <person name="Kun R.S."/>
            <person name="Lubbers R.J."/>
            <person name="Makela M.R."/>
            <person name="Barry K."/>
            <person name="Chovatia M."/>
            <person name="Clum A."/>
            <person name="Daum C."/>
            <person name="Haridas S."/>
            <person name="He G."/>
            <person name="LaButti K."/>
            <person name="Lipzen A."/>
            <person name="Mondo S."/>
            <person name="Riley R."/>
            <person name="Salamov A."/>
            <person name="Simmons B.A."/>
            <person name="Magnuson J.K."/>
            <person name="Henrissat B."/>
            <person name="Mortensen U.H."/>
            <person name="Larsen T.O."/>
            <person name="Devries R.P."/>
            <person name="Grigoriev I.V."/>
            <person name="Machida M."/>
            <person name="Baker S.E."/>
            <person name="Andersen M.R."/>
        </authorList>
    </citation>
    <scope>NUCLEOTIDE SEQUENCE [LARGE SCALE GENOMIC DNA]</scope>
    <source>
        <strain evidence="2 3">IBT 29228</strain>
    </source>
</reference>
<dbReference type="Proteomes" id="UP000326198">
    <property type="component" value="Unassembled WGS sequence"/>
</dbReference>
<gene>
    <name evidence="2" type="ORF">BDV26DRAFT_299099</name>
</gene>
<keyword evidence="1" id="KW-1133">Transmembrane helix</keyword>
<keyword evidence="3" id="KW-1185">Reference proteome</keyword>
<protein>
    <submittedName>
        <fullName evidence="2">Uncharacterized protein</fullName>
    </submittedName>
</protein>
<dbReference type="AlphaFoldDB" id="A0A5N7AQ48"/>
<evidence type="ECO:0000256" key="1">
    <source>
        <dbReference type="SAM" id="Phobius"/>
    </source>
</evidence>
<evidence type="ECO:0000313" key="3">
    <source>
        <dbReference type="Proteomes" id="UP000326198"/>
    </source>
</evidence>
<feature type="transmembrane region" description="Helical" evidence="1">
    <location>
        <begin position="60"/>
        <end position="80"/>
    </location>
</feature>
<dbReference type="EMBL" id="ML736477">
    <property type="protein sequence ID" value="KAE8371108.1"/>
    <property type="molecule type" value="Genomic_DNA"/>
</dbReference>
<keyword evidence="1" id="KW-0812">Transmembrane</keyword>
<keyword evidence="1" id="KW-0472">Membrane</keyword>
<evidence type="ECO:0000313" key="2">
    <source>
        <dbReference type="EMBL" id="KAE8371108.1"/>
    </source>
</evidence>
<proteinExistence type="predicted"/>
<name>A0A5N7AQ48_9EURO</name>
<sequence length="178" mass="20076">MIARPPDLLATLLALPHKSPAIGIREQPVALDKGYLHSLLLYTRLSLASDLLDNLIALSVYYPIWFILLSVSIILAILLLPQPGVEYVNTLNSDPVPLEQHRWLGRFNKDQLYTVLVQGHLAGKGAGYMLRTKKVLNVGKNIFPEDTETELLEKIFKKFQTAENRAEFLYLLVDLVDP</sequence>